<feature type="compositionally biased region" description="Basic and acidic residues" evidence="1">
    <location>
        <begin position="37"/>
        <end position="54"/>
    </location>
</feature>
<reference evidence="4" key="1">
    <citation type="submission" date="2025-08" db="UniProtKB">
        <authorList>
            <consortium name="RefSeq"/>
        </authorList>
    </citation>
    <scope>IDENTIFICATION</scope>
    <source>
        <tissue evidence="4">Etiolated seedlings</tissue>
    </source>
</reference>
<protein>
    <submittedName>
        <fullName evidence="4">Glutamic acid-rich protein-like</fullName>
    </submittedName>
</protein>
<feature type="transmembrane region" description="Helical" evidence="2">
    <location>
        <begin position="6"/>
        <end position="31"/>
    </location>
</feature>
<evidence type="ECO:0000256" key="2">
    <source>
        <dbReference type="SAM" id="Phobius"/>
    </source>
</evidence>
<gene>
    <name evidence="4" type="primary">LOC113784637</name>
</gene>
<dbReference type="STRING" id="3827.A0A3Q7YBM3"/>
<proteinExistence type="predicted"/>
<keyword evidence="2" id="KW-0472">Membrane</keyword>
<dbReference type="AlphaFoldDB" id="A0A3Q7YBM3"/>
<accession>A0A3Q7YBM3</accession>
<organism evidence="3 4">
    <name type="scientific">Cicer arietinum</name>
    <name type="common">Chickpea</name>
    <name type="synonym">Garbanzo</name>
    <dbReference type="NCBI Taxonomy" id="3827"/>
    <lineage>
        <taxon>Eukaryota</taxon>
        <taxon>Viridiplantae</taxon>
        <taxon>Streptophyta</taxon>
        <taxon>Embryophyta</taxon>
        <taxon>Tracheophyta</taxon>
        <taxon>Spermatophyta</taxon>
        <taxon>Magnoliopsida</taxon>
        <taxon>eudicotyledons</taxon>
        <taxon>Gunneridae</taxon>
        <taxon>Pentapetalae</taxon>
        <taxon>rosids</taxon>
        <taxon>fabids</taxon>
        <taxon>Fabales</taxon>
        <taxon>Fabaceae</taxon>
        <taxon>Papilionoideae</taxon>
        <taxon>50 kb inversion clade</taxon>
        <taxon>NPAAA clade</taxon>
        <taxon>Hologalegina</taxon>
        <taxon>IRL clade</taxon>
        <taxon>Cicereae</taxon>
        <taxon>Cicer</taxon>
    </lineage>
</organism>
<dbReference type="RefSeq" id="XP_027186690.1">
    <property type="nucleotide sequence ID" value="XM_027330889.1"/>
</dbReference>
<feature type="region of interest" description="Disordered" evidence="1">
    <location>
        <begin position="37"/>
        <end position="128"/>
    </location>
</feature>
<keyword evidence="2" id="KW-1133">Transmembrane helix</keyword>
<name>A0A3Q7YBM3_CICAR</name>
<evidence type="ECO:0000313" key="4">
    <source>
        <dbReference type="RefSeq" id="XP_027186690.1"/>
    </source>
</evidence>
<keyword evidence="2" id="KW-0812">Transmembrane</keyword>
<sequence>MVIGKVYLIVGNCVSFVHCFLCALFLLSVAATKTSKDGYAKESKKNGLVDKLDGGQKPIDIESFDQNKPVGAGNKTREERMMEKEAKQKEREAKQKEREAKKKERKAKQKEITLAKEAKQKEKALAKEAKQKEIALAKKAKARARKRKQGD</sequence>
<evidence type="ECO:0000256" key="1">
    <source>
        <dbReference type="SAM" id="MobiDB-lite"/>
    </source>
</evidence>
<dbReference type="PaxDb" id="3827-XP_004515555.1"/>
<feature type="compositionally biased region" description="Basic and acidic residues" evidence="1">
    <location>
        <begin position="109"/>
        <end position="128"/>
    </location>
</feature>
<evidence type="ECO:0000313" key="3">
    <source>
        <dbReference type="Proteomes" id="UP000087171"/>
    </source>
</evidence>
<feature type="compositionally biased region" description="Basic and acidic residues" evidence="1">
    <location>
        <begin position="75"/>
        <end position="102"/>
    </location>
</feature>
<keyword evidence="3" id="KW-1185">Reference proteome</keyword>
<dbReference type="Proteomes" id="UP000087171">
    <property type="component" value="Unplaced"/>
</dbReference>